<protein>
    <submittedName>
        <fullName evidence="1">Uncharacterized protein</fullName>
    </submittedName>
</protein>
<evidence type="ECO:0000313" key="1">
    <source>
        <dbReference type="EMBL" id="MBR7830886.1"/>
    </source>
</evidence>
<evidence type="ECO:0000313" key="2">
    <source>
        <dbReference type="Proteomes" id="UP000676325"/>
    </source>
</evidence>
<gene>
    <name evidence="1" type="ORF">KDK95_31570</name>
</gene>
<dbReference type="AlphaFoldDB" id="A0A941EGJ3"/>
<sequence>MNTTSNMIEITASVTAEQASDGLTYRAGVTAGPEGVSGLFAYGETPTSARRALAELVPGAIAAAGGSTAGAERIALTVPETYWFALPATA</sequence>
<keyword evidence="2" id="KW-1185">Reference proteome</keyword>
<accession>A0A941EGJ3</accession>
<dbReference type="RefSeq" id="WP_212522005.1">
    <property type="nucleotide sequence ID" value="NZ_JAGSOH010000164.1"/>
</dbReference>
<organism evidence="1 2">
    <name type="scientific">Actinospica acidithermotolerans</name>
    <dbReference type="NCBI Taxonomy" id="2828514"/>
    <lineage>
        <taxon>Bacteria</taxon>
        <taxon>Bacillati</taxon>
        <taxon>Actinomycetota</taxon>
        <taxon>Actinomycetes</taxon>
        <taxon>Catenulisporales</taxon>
        <taxon>Actinospicaceae</taxon>
        <taxon>Actinospica</taxon>
    </lineage>
</organism>
<dbReference type="EMBL" id="JAGSOH010000164">
    <property type="protein sequence ID" value="MBR7830886.1"/>
    <property type="molecule type" value="Genomic_DNA"/>
</dbReference>
<name>A0A941EGJ3_9ACTN</name>
<dbReference type="Proteomes" id="UP000676325">
    <property type="component" value="Unassembled WGS sequence"/>
</dbReference>
<comment type="caution">
    <text evidence="1">The sequence shown here is derived from an EMBL/GenBank/DDBJ whole genome shotgun (WGS) entry which is preliminary data.</text>
</comment>
<proteinExistence type="predicted"/>
<reference evidence="1" key="1">
    <citation type="submission" date="2021-04" db="EMBL/GenBank/DDBJ databases">
        <title>Genome based classification of Actinospica acidithermotolerans sp. nov., an actinobacterium isolated from an Indonesian hot spring.</title>
        <authorList>
            <person name="Kusuma A.B."/>
            <person name="Putra K.E."/>
            <person name="Nafisah S."/>
            <person name="Loh J."/>
            <person name="Nouioui I."/>
            <person name="Goodfellow M."/>
        </authorList>
    </citation>
    <scope>NUCLEOTIDE SEQUENCE</scope>
    <source>
        <strain evidence="1">MGRD01-02</strain>
    </source>
</reference>